<dbReference type="SUPFAM" id="SSF47413">
    <property type="entry name" value="lambda repressor-like DNA-binding domains"/>
    <property type="match status" value="1"/>
</dbReference>
<dbReference type="SMART" id="SM00530">
    <property type="entry name" value="HTH_XRE"/>
    <property type="match status" value="1"/>
</dbReference>
<sequence length="113" mass="12152">MGEQLGERMRSLMKQYGITQAQLAGYAGTSQSSISKYLSGAQEPGGEILANIATALHTTSAELLGKPEPTISTSFGFVKEYCARHGGDLTEDEVAELITTLLAARKERNDTDR</sequence>
<evidence type="ECO:0000259" key="1">
    <source>
        <dbReference type="PROSITE" id="PS50943"/>
    </source>
</evidence>
<evidence type="ECO:0000313" key="3">
    <source>
        <dbReference type="Proteomes" id="UP000543419"/>
    </source>
</evidence>
<name>A0A7Y0EYF9_9BIFI</name>
<comment type="caution">
    <text evidence="2">The sequence shown here is derived from an EMBL/GenBank/DDBJ whole genome shotgun (WGS) entry which is preliminary data.</text>
</comment>
<dbReference type="Proteomes" id="UP000543419">
    <property type="component" value="Unassembled WGS sequence"/>
</dbReference>
<protein>
    <submittedName>
        <fullName evidence="2">XRE family transcriptional regulator</fullName>
    </submittedName>
</protein>
<accession>A0A7Y0EYF9</accession>
<dbReference type="InterPro" id="IPR001387">
    <property type="entry name" value="Cro/C1-type_HTH"/>
</dbReference>
<dbReference type="RefSeq" id="WP_169241370.1">
    <property type="nucleotide sequence ID" value="NZ_JAAIIG010000007.1"/>
</dbReference>
<reference evidence="2 3" key="1">
    <citation type="submission" date="2020-02" db="EMBL/GenBank/DDBJ databases">
        <title>Characterization of phylogenetic diversity of novel bifidobacterial species isolated in Czech ZOOs.</title>
        <authorList>
            <person name="Lugli G.A."/>
            <person name="Vera N.B."/>
            <person name="Ventura M."/>
        </authorList>
    </citation>
    <scope>NUCLEOTIDE SEQUENCE [LARGE SCALE GENOMIC DNA]</scope>
    <source>
        <strain evidence="2 3">DSM 109959</strain>
    </source>
</reference>
<evidence type="ECO:0000313" key="2">
    <source>
        <dbReference type="EMBL" id="NMM98694.1"/>
    </source>
</evidence>
<dbReference type="AlphaFoldDB" id="A0A7Y0EYF9"/>
<feature type="domain" description="HTH cro/C1-type" evidence="1">
    <location>
        <begin position="9"/>
        <end position="63"/>
    </location>
</feature>
<keyword evidence="3" id="KW-1185">Reference proteome</keyword>
<dbReference type="Pfam" id="PF01381">
    <property type="entry name" value="HTH_3"/>
    <property type="match status" value="1"/>
</dbReference>
<proteinExistence type="predicted"/>
<dbReference type="CDD" id="cd00093">
    <property type="entry name" value="HTH_XRE"/>
    <property type="match status" value="1"/>
</dbReference>
<dbReference type="PROSITE" id="PS50943">
    <property type="entry name" value="HTH_CROC1"/>
    <property type="match status" value="1"/>
</dbReference>
<dbReference type="EMBL" id="JAAIIG010000007">
    <property type="protein sequence ID" value="NMM98694.1"/>
    <property type="molecule type" value="Genomic_DNA"/>
</dbReference>
<dbReference type="Gene3D" id="1.10.260.40">
    <property type="entry name" value="lambda repressor-like DNA-binding domains"/>
    <property type="match status" value="1"/>
</dbReference>
<dbReference type="InterPro" id="IPR010982">
    <property type="entry name" value="Lambda_DNA-bd_dom_sf"/>
</dbReference>
<organism evidence="2 3">
    <name type="scientific">Bifidobacterium olomucense</name>
    <dbReference type="NCBI Taxonomy" id="2675324"/>
    <lineage>
        <taxon>Bacteria</taxon>
        <taxon>Bacillati</taxon>
        <taxon>Actinomycetota</taxon>
        <taxon>Actinomycetes</taxon>
        <taxon>Bifidobacteriales</taxon>
        <taxon>Bifidobacteriaceae</taxon>
        <taxon>Bifidobacterium</taxon>
    </lineage>
</organism>
<gene>
    <name evidence="2" type="ORF">G1C97_1648</name>
</gene>
<dbReference type="GO" id="GO:0003677">
    <property type="term" value="F:DNA binding"/>
    <property type="evidence" value="ECO:0007669"/>
    <property type="project" value="InterPro"/>
</dbReference>